<keyword evidence="1" id="KW-0812">Transmembrane</keyword>
<keyword evidence="1" id="KW-1133">Transmembrane helix</keyword>
<name>A0ABR1JCK0_9AGAR</name>
<dbReference type="Proteomes" id="UP001498398">
    <property type="component" value="Unassembled WGS sequence"/>
</dbReference>
<evidence type="ECO:0008006" key="4">
    <source>
        <dbReference type="Google" id="ProtNLM"/>
    </source>
</evidence>
<comment type="caution">
    <text evidence="2">The sequence shown here is derived from an EMBL/GenBank/DDBJ whole genome shotgun (WGS) entry which is preliminary data.</text>
</comment>
<gene>
    <name evidence="2" type="ORF">VKT23_009939</name>
</gene>
<organism evidence="2 3">
    <name type="scientific">Marasmiellus scandens</name>
    <dbReference type="NCBI Taxonomy" id="2682957"/>
    <lineage>
        <taxon>Eukaryota</taxon>
        <taxon>Fungi</taxon>
        <taxon>Dikarya</taxon>
        <taxon>Basidiomycota</taxon>
        <taxon>Agaricomycotina</taxon>
        <taxon>Agaricomycetes</taxon>
        <taxon>Agaricomycetidae</taxon>
        <taxon>Agaricales</taxon>
        <taxon>Marasmiineae</taxon>
        <taxon>Omphalotaceae</taxon>
        <taxon>Marasmiellus</taxon>
    </lineage>
</organism>
<dbReference type="EMBL" id="JBANRG010000018">
    <property type="protein sequence ID" value="KAK7458031.1"/>
    <property type="molecule type" value="Genomic_DNA"/>
</dbReference>
<feature type="transmembrane region" description="Helical" evidence="1">
    <location>
        <begin position="22"/>
        <end position="40"/>
    </location>
</feature>
<reference evidence="2 3" key="1">
    <citation type="submission" date="2024-01" db="EMBL/GenBank/DDBJ databases">
        <title>A draft genome for the cacao thread blight pathogen Marasmiellus scandens.</title>
        <authorList>
            <person name="Baruah I.K."/>
            <person name="Leung J."/>
            <person name="Bukari Y."/>
            <person name="Amoako-Attah I."/>
            <person name="Meinhardt L.W."/>
            <person name="Bailey B.A."/>
            <person name="Cohen S.P."/>
        </authorList>
    </citation>
    <scope>NUCLEOTIDE SEQUENCE [LARGE SCALE GENOMIC DNA]</scope>
    <source>
        <strain evidence="2 3">GH-19</strain>
    </source>
</reference>
<accession>A0ABR1JCK0</accession>
<protein>
    <recommendedName>
        <fullName evidence="4">F-box domain-containing protein</fullName>
    </recommendedName>
</protein>
<evidence type="ECO:0000313" key="2">
    <source>
        <dbReference type="EMBL" id="KAK7458031.1"/>
    </source>
</evidence>
<evidence type="ECO:0000256" key="1">
    <source>
        <dbReference type="SAM" id="Phobius"/>
    </source>
</evidence>
<proteinExistence type="predicted"/>
<sequence length="364" mass="41902">MQNCSWAQHATLLRVSRRFYELGIASLYCSVWIISTNALARLARTLREPSGTKLALKVKSFKLALNEHQIRHEVYEDLRFILRCVGNIRRLQLYFEDILFGDRGRLIGNHTYSILQEFTISVPTQDFVLSLFKFLRQHRHLLNLNLLIPDKHYFTSDEISGKVEPISLPALRSYRGPILVLKYLIDGARSLSSIIINAHEEGPYKVADLRSLLKLEGRASISSEFEPRNSMDVVPAERLGFEIVLPPSDLYILEIIVCFLPSDLETFSIRLSFFDKNLENLASTSIPEKFGLQMPELPRLKTFMVNCYSTHDTLNMLEFSMPEQLIEKISGSGANHSSLEYVVFCGRHFRREAKNVHKWVPVRI</sequence>
<keyword evidence="1" id="KW-0472">Membrane</keyword>
<evidence type="ECO:0000313" key="3">
    <source>
        <dbReference type="Proteomes" id="UP001498398"/>
    </source>
</evidence>
<keyword evidence="3" id="KW-1185">Reference proteome</keyword>